<keyword evidence="1" id="KW-0805">Transcription regulation</keyword>
<dbReference type="Pfam" id="PF03472">
    <property type="entry name" value="Autoind_bind"/>
    <property type="match status" value="1"/>
</dbReference>
<reference evidence="6" key="1">
    <citation type="submission" date="2017-11" db="EMBL/GenBank/DDBJ databases">
        <authorList>
            <person name="Kuznetsova I."/>
            <person name="Sazanova A."/>
            <person name="Chirak E."/>
            <person name="Safronova V."/>
            <person name="Willems A."/>
        </authorList>
    </citation>
    <scope>NUCLEOTIDE SEQUENCE [LARGE SCALE GENOMIC DNA]</scope>
    <source>
        <strain evidence="6">STM 196</strain>
    </source>
</reference>
<dbReference type="CDD" id="cd06170">
    <property type="entry name" value="LuxR_C_like"/>
    <property type="match status" value="1"/>
</dbReference>
<dbReference type="SUPFAM" id="SSF75516">
    <property type="entry name" value="Pheromone-binding domain of LuxR-like quorum-sensing transcription factors"/>
    <property type="match status" value="1"/>
</dbReference>
<dbReference type="EMBL" id="PGGO01000010">
    <property type="protein sequence ID" value="PSH68180.1"/>
    <property type="molecule type" value="Genomic_DNA"/>
</dbReference>
<dbReference type="GO" id="GO:0003677">
    <property type="term" value="F:DNA binding"/>
    <property type="evidence" value="ECO:0007669"/>
    <property type="project" value="UniProtKB-KW"/>
</dbReference>
<proteinExistence type="predicted"/>
<comment type="caution">
    <text evidence="5">The sequence shown here is derived from an EMBL/GenBank/DDBJ whole genome shotgun (WGS) entry which is preliminary data.</text>
</comment>
<gene>
    <name evidence="5" type="ORF">CU102_14755</name>
</gene>
<evidence type="ECO:0000256" key="3">
    <source>
        <dbReference type="ARBA" id="ARBA00023163"/>
    </source>
</evidence>
<protein>
    <submittedName>
        <fullName evidence="5">LuxR family transcriptional regulator</fullName>
    </submittedName>
</protein>
<dbReference type="InterPro" id="IPR036693">
    <property type="entry name" value="TF_LuxR_autoind-bd_dom_sf"/>
</dbReference>
<keyword evidence="2" id="KW-0238">DNA-binding</keyword>
<dbReference type="InterPro" id="IPR005143">
    <property type="entry name" value="TF_LuxR_autoind-bd_dom"/>
</dbReference>
<dbReference type="Pfam" id="PF00196">
    <property type="entry name" value="GerE"/>
    <property type="match status" value="1"/>
</dbReference>
<evidence type="ECO:0000256" key="1">
    <source>
        <dbReference type="ARBA" id="ARBA00023015"/>
    </source>
</evidence>
<feature type="domain" description="HTH luxR-type" evidence="4">
    <location>
        <begin position="187"/>
        <end position="252"/>
    </location>
</feature>
<dbReference type="PANTHER" id="PTHR44688">
    <property type="entry name" value="DNA-BINDING TRANSCRIPTIONAL ACTIVATOR DEVR_DOSR"/>
    <property type="match status" value="1"/>
</dbReference>
<organism evidence="5 6">
    <name type="scientific">Phyllobacterium brassicacearum</name>
    <dbReference type="NCBI Taxonomy" id="314235"/>
    <lineage>
        <taxon>Bacteria</taxon>
        <taxon>Pseudomonadati</taxon>
        <taxon>Pseudomonadota</taxon>
        <taxon>Alphaproteobacteria</taxon>
        <taxon>Hyphomicrobiales</taxon>
        <taxon>Phyllobacteriaceae</taxon>
        <taxon>Phyllobacterium</taxon>
    </lineage>
</organism>
<dbReference type="GO" id="GO:0006355">
    <property type="term" value="P:regulation of DNA-templated transcription"/>
    <property type="evidence" value="ECO:0007669"/>
    <property type="project" value="InterPro"/>
</dbReference>
<dbReference type="InterPro" id="IPR036388">
    <property type="entry name" value="WH-like_DNA-bd_sf"/>
</dbReference>
<evidence type="ECO:0000313" key="5">
    <source>
        <dbReference type="EMBL" id="PSH68180.1"/>
    </source>
</evidence>
<dbReference type="InterPro" id="IPR000792">
    <property type="entry name" value="Tscrpt_reg_LuxR_C"/>
</dbReference>
<evidence type="ECO:0000259" key="4">
    <source>
        <dbReference type="PROSITE" id="PS50043"/>
    </source>
</evidence>
<name>A0A2P7BNZ5_9HYPH</name>
<dbReference type="AlphaFoldDB" id="A0A2P7BNZ5"/>
<dbReference type="SUPFAM" id="SSF46894">
    <property type="entry name" value="C-terminal effector domain of the bipartite response regulators"/>
    <property type="match status" value="1"/>
</dbReference>
<dbReference type="OrthoDB" id="9803630at2"/>
<dbReference type="Proteomes" id="UP000241444">
    <property type="component" value="Unassembled WGS sequence"/>
</dbReference>
<dbReference type="InterPro" id="IPR016032">
    <property type="entry name" value="Sig_transdc_resp-reg_C-effctor"/>
</dbReference>
<keyword evidence="3" id="KW-0804">Transcription</keyword>
<dbReference type="SMART" id="SM00421">
    <property type="entry name" value="HTH_LUXR"/>
    <property type="match status" value="1"/>
</dbReference>
<evidence type="ECO:0000256" key="2">
    <source>
        <dbReference type="ARBA" id="ARBA00023125"/>
    </source>
</evidence>
<dbReference type="PROSITE" id="PS50043">
    <property type="entry name" value="HTH_LUXR_2"/>
    <property type="match status" value="1"/>
</dbReference>
<dbReference type="Gene3D" id="3.30.450.80">
    <property type="entry name" value="Transcription factor LuxR-like, autoinducer-binding domain"/>
    <property type="match status" value="1"/>
</dbReference>
<evidence type="ECO:0000313" key="6">
    <source>
        <dbReference type="Proteomes" id="UP000241444"/>
    </source>
</evidence>
<accession>A0A2P7BNZ5</accession>
<sequence length="263" mass="29090">MHFDLAHFPDFQEGFLSNNVKHDTLEMLAGIRKQLNCRYITHIGHSDQLTGEQALTQDISVLTTFPMKWVLRYSAKNYYKVDPLIRGIALFQRQANMPGTIRNLAADAGLSPEARQFLRDCKLRGLGNLFLTVSVANAYGFRGVTLFTFDVDPADEAGLVDGIRKRMTAVSTRLHNTLHGNRNPALAAAVANLLTKREIDCLYWAANGKTDGEIGEILNIARWTVVTYLQNAKNKLGCSNRTSTVATALALGVIEMPVIAGRI</sequence>
<dbReference type="PANTHER" id="PTHR44688:SF16">
    <property type="entry name" value="DNA-BINDING TRANSCRIPTIONAL ACTIVATOR DEVR_DOSR"/>
    <property type="match status" value="1"/>
</dbReference>
<keyword evidence="6" id="KW-1185">Reference proteome</keyword>
<dbReference type="PRINTS" id="PR00038">
    <property type="entry name" value="HTHLUXR"/>
</dbReference>
<dbReference type="Gene3D" id="1.10.10.10">
    <property type="entry name" value="Winged helix-like DNA-binding domain superfamily/Winged helix DNA-binding domain"/>
    <property type="match status" value="1"/>
</dbReference>
<dbReference type="RefSeq" id="WP_106711869.1">
    <property type="nucleotide sequence ID" value="NZ_PGGO01000010.1"/>
</dbReference>